<dbReference type="Proteomes" id="UP000007807">
    <property type="component" value="Chromosome"/>
</dbReference>
<dbReference type="RefSeq" id="WP_013720752.1">
    <property type="nucleotide sequence ID" value="NC_015416.1"/>
</dbReference>
<evidence type="ECO:0000313" key="3">
    <source>
        <dbReference type="EMBL" id="AEB69748.1"/>
    </source>
</evidence>
<feature type="compositionally biased region" description="Low complexity" evidence="1">
    <location>
        <begin position="15"/>
        <end position="25"/>
    </location>
</feature>
<feature type="compositionally biased region" description="Polar residues" evidence="1">
    <location>
        <begin position="1"/>
        <end position="13"/>
    </location>
</feature>
<dbReference type="KEGG" id="mcj:MCON_3533"/>
<proteinExistence type="predicted"/>
<evidence type="ECO:0000256" key="1">
    <source>
        <dbReference type="SAM" id="MobiDB-lite"/>
    </source>
</evidence>
<feature type="region of interest" description="Disordered" evidence="1">
    <location>
        <begin position="1"/>
        <end position="40"/>
    </location>
</feature>
<evidence type="ECO:0000313" key="4">
    <source>
        <dbReference type="Proteomes" id="UP000007807"/>
    </source>
</evidence>
<name>F4BWD8_METSG</name>
<sequence>MDQSVQESSSAQPQKKCSACSAKSSPEGSKTSGNEKSENKGTCGLKSLPFVYVLGQVEARFPNRSIEKEFVQIIERSKSTNFEHQQAFHSVLSQPENRYLARKLSWVLTKEGVPIYILLPTGPEDLDILLEAIRPSACPLDRQVVVGRKGPVAPPEMCGLEVPMVLVDHLYSLEYNDFIKSIRSESVTDEKFKAIARETFLRMMQLADNIGSTDKHRALNYLSVRYPAIYVKAAEELERNFLLTSVNAIFSRLSDNRKIVSVIQSFTNKETGAVEKYFVRVDLTEEFPFIVTKMAPYYDR</sequence>
<dbReference type="InParanoid" id="F4BWD8"/>
<protein>
    <recommendedName>
        <fullName evidence="2">PatG domain-containing protein</fullName>
    </recommendedName>
</protein>
<feature type="domain" description="PatG" evidence="2">
    <location>
        <begin position="50"/>
        <end position="218"/>
    </location>
</feature>
<gene>
    <name evidence="3" type="ordered locus">MCON_3533</name>
</gene>
<evidence type="ECO:0000259" key="2">
    <source>
        <dbReference type="Pfam" id="PF18047"/>
    </source>
</evidence>
<keyword evidence="4" id="KW-1185">Reference proteome</keyword>
<dbReference type="GeneID" id="10462714"/>
<dbReference type="InterPro" id="IPR040483">
    <property type="entry name" value="PatG_dom"/>
</dbReference>
<dbReference type="EMBL" id="CP002565">
    <property type="protein sequence ID" value="AEB69748.1"/>
    <property type="molecule type" value="Genomic_DNA"/>
</dbReference>
<reference evidence="3 4" key="1">
    <citation type="journal article" date="2011" name="J. Bacteriol.">
        <title>Complete genome sequence of Methanosaeta concilii, a specialist in aceticlastic methanogenesis.</title>
        <authorList>
            <person name="Barber R.D."/>
            <person name="Zhang L."/>
            <person name="Harnack M."/>
            <person name="Olson M.V."/>
            <person name="Kaul R."/>
            <person name="Ingram-Smith C."/>
            <person name="Smith K.S."/>
        </authorList>
    </citation>
    <scope>NUCLEOTIDE SEQUENCE [LARGE SCALE GENOMIC DNA]</scope>
    <source>
        <strain evidence="4">ATCC 5969 / DSM 3671 / JCM 10134 / NBRC 103675 / OCM 69 / GP-6</strain>
    </source>
</reference>
<dbReference type="HOGENOM" id="CLU_907962_0_0_2"/>
<organism evidence="3 4">
    <name type="scientific">Methanothrix soehngenii (strain ATCC 5969 / DSM 3671 / JCM 10134 / NBRC 103675 / OCM 69 / GP-6)</name>
    <name type="common">Methanosaeta concilii</name>
    <dbReference type="NCBI Taxonomy" id="990316"/>
    <lineage>
        <taxon>Archaea</taxon>
        <taxon>Methanobacteriati</taxon>
        <taxon>Methanobacteriota</taxon>
        <taxon>Stenosarchaea group</taxon>
        <taxon>Methanomicrobia</taxon>
        <taxon>Methanotrichales</taxon>
        <taxon>Methanotrichaceae</taxon>
        <taxon>Methanothrix</taxon>
    </lineage>
</organism>
<accession>F4BWD8</accession>
<dbReference type="Pfam" id="PF18047">
    <property type="entry name" value="PatG_D"/>
    <property type="match status" value="1"/>
</dbReference>
<dbReference type="AlphaFoldDB" id="F4BWD8"/>